<proteinExistence type="predicted"/>
<organism evidence="2 3">
    <name type="scientific">Nesterenkonia sandarakina</name>
    <dbReference type="NCBI Taxonomy" id="272918"/>
    <lineage>
        <taxon>Bacteria</taxon>
        <taxon>Bacillati</taxon>
        <taxon>Actinomycetota</taxon>
        <taxon>Actinomycetes</taxon>
        <taxon>Micrococcales</taxon>
        <taxon>Micrococcaceae</taxon>
        <taxon>Nesterenkonia</taxon>
    </lineage>
</organism>
<dbReference type="RefSeq" id="WP_146131183.1">
    <property type="nucleotide sequence ID" value="NZ_PVTY01000023.1"/>
</dbReference>
<evidence type="ECO:0000259" key="1">
    <source>
        <dbReference type="Pfam" id="PF09851"/>
    </source>
</evidence>
<reference evidence="2 3" key="1">
    <citation type="submission" date="2018-03" db="EMBL/GenBank/DDBJ databases">
        <title>Comparative analysis of microorganisms from saline springs in Andes Mountain Range, Colombia.</title>
        <authorList>
            <person name="Rubin E."/>
        </authorList>
    </citation>
    <scope>NUCLEOTIDE SEQUENCE [LARGE SCALE GENOMIC DNA]</scope>
    <source>
        <strain evidence="2 3">CG 35</strain>
    </source>
</reference>
<dbReference type="OrthoDB" id="5996503at2"/>
<dbReference type="Proteomes" id="UP000238217">
    <property type="component" value="Unassembled WGS sequence"/>
</dbReference>
<evidence type="ECO:0000313" key="2">
    <source>
        <dbReference type="EMBL" id="PRZ12219.1"/>
    </source>
</evidence>
<dbReference type="AlphaFoldDB" id="A0A2T0YBU4"/>
<accession>A0A2T0YBU4</accession>
<sequence>MGNNATGDSGKKQGFWAKTVADAKKATEDAETRALQAREPAGNLVTKQSFGGSTIEIYDGGYVRVAAFISKTTPYEKLMSIKHSFQVQDKSAGGRALAGMATVGLNYLASNEKRTVFLTLVTDKRVHSLKATGGMARSADKTALGLEVAGRGVLGGLAAPTAATPVAAPKVAAMPAKKQDDVIEQIKRLGELHAAGVLSDEEFTLKKTDLLDRI</sequence>
<dbReference type="InterPro" id="IPR018649">
    <property type="entry name" value="SHOCT"/>
</dbReference>
<comment type="caution">
    <text evidence="2">The sequence shown here is derived from an EMBL/GenBank/DDBJ whole genome shotgun (WGS) entry which is preliminary data.</text>
</comment>
<feature type="domain" description="SHOCT" evidence="1">
    <location>
        <begin position="184"/>
        <end position="211"/>
    </location>
</feature>
<dbReference type="EMBL" id="PVTY01000023">
    <property type="protein sequence ID" value="PRZ12219.1"/>
    <property type="molecule type" value="Genomic_DNA"/>
</dbReference>
<keyword evidence="3" id="KW-1185">Reference proteome</keyword>
<evidence type="ECO:0000313" key="3">
    <source>
        <dbReference type="Proteomes" id="UP000238217"/>
    </source>
</evidence>
<dbReference type="Pfam" id="PF09851">
    <property type="entry name" value="SHOCT"/>
    <property type="match status" value="1"/>
</dbReference>
<name>A0A2T0YBU4_9MICC</name>
<gene>
    <name evidence="2" type="ORF">BCL67_12315</name>
</gene>
<protein>
    <submittedName>
        <fullName evidence="2">Putative oligomerization/nucleic acid binding protein</fullName>
    </submittedName>
</protein>